<feature type="compositionally biased region" description="Basic and acidic residues" evidence="1">
    <location>
        <begin position="117"/>
        <end position="135"/>
    </location>
</feature>
<evidence type="ECO:0000313" key="3">
    <source>
        <dbReference type="Proteomes" id="UP000660380"/>
    </source>
</evidence>
<evidence type="ECO:0000256" key="1">
    <source>
        <dbReference type="SAM" id="MobiDB-lite"/>
    </source>
</evidence>
<evidence type="ECO:0000313" key="2">
    <source>
        <dbReference type="EMBL" id="MBD2609383.1"/>
    </source>
</evidence>
<comment type="caution">
    <text evidence="2">The sequence shown here is derived from an EMBL/GenBank/DDBJ whole genome shotgun (WGS) entry which is preliminary data.</text>
</comment>
<organism evidence="2 3">
    <name type="scientific">Scytonema hofmannii FACHB-248</name>
    <dbReference type="NCBI Taxonomy" id="1842502"/>
    <lineage>
        <taxon>Bacteria</taxon>
        <taxon>Bacillati</taxon>
        <taxon>Cyanobacteriota</taxon>
        <taxon>Cyanophyceae</taxon>
        <taxon>Nostocales</taxon>
        <taxon>Scytonemataceae</taxon>
        <taxon>Scytonema</taxon>
    </lineage>
</organism>
<keyword evidence="3" id="KW-1185">Reference proteome</keyword>
<dbReference type="EMBL" id="JACJTA010000151">
    <property type="protein sequence ID" value="MBD2609383.1"/>
    <property type="molecule type" value="Genomic_DNA"/>
</dbReference>
<feature type="compositionally biased region" description="Polar residues" evidence="1">
    <location>
        <begin position="136"/>
        <end position="157"/>
    </location>
</feature>
<accession>A0ABR8H1Q8</accession>
<proteinExistence type="predicted"/>
<reference evidence="2 3" key="1">
    <citation type="journal article" date="2020" name="ISME J.">
        <title>Comparative genomics reveals insights into cyanobacterial evolution and habitat adaptation.</title>
        <authorList>
            <person name="Chen M.Y."/>
            <person name="Teng W.K."/>
            <person name="Zhao L."/>
            <person name="Hu C.X."/>
            <person name="Zhou Y.K."/>
            <person name="Han B.P."/>
            <person name="Song L.R."/>
            <person name="Shu W.S."/>
        </authorList>
    </citation>
    <scope>NUCLEOTIDE SEQUENCE [LARGE SCALE GENOMIC DNA]</scope>
    <source>
        <strain evidence="2 3">FACHB-248</strain>
    </source>
</reference>
<feature type="region of interest" description="Disordered" evidence="1">
    <location>
        <begin position="29"/>
        <end position="157"/>
    </location>
</feature>
<dbReference type="RefSeq" id="WP_144238126.1">
    <property type="nucleotide sequence ID" value="NZ_JACJTA010000151.1"/>
</dbReference>
<feature type="compositionally biased region" description="Polar residues" evidence="1">
    <location>
        <begin position="78"/>
        <end position="97"/>
    </location>
</feature>
<gene>
    <name evidence="2" type="ORF">H6G81_34050</name>
</gene>
<feature type="compositionally biased region" description="Polar residues" evidence="1">
    <location>
        <begin position="43"/>
        <end position="62"/>
    </location>
</feature>
<dbReference type="Proteomes" id="UP000660380">
    <property type="component" value="Unassembled WGS sequence"/>
</dbReference>
<protein>
    <submittedName>
        <fullName evidence="2">Uncharacterized protein</fullName>
    </submittedName>
</protein>
<name>A0ABR8H1Q8_9CYAN</name>
<sequence length="157" mass="16878">MKKHLYAGYDYDEVAEAFQVEGVDVKAATIRSYLPSKTKRKNTSISTDNSDASNGDTNDTANSETATKSKRTKKSKPADSSDSNQILASNTQPTSDINVEPPPIAGVGTQDNSELDAASKEGEMQPIGELKKQDNTADQYISRQLDTANSNGNNKST</sequence>